<evidence type="ECO:0000256" key="4">
    <source>
        <dbReference type="RuleBase" id="RU003953"/>
    </source>
</evidence>
<dbReference type="STRING" id="4097.A0A1S4B297"/>
<evidence type="ECO:0000256" key="2">
    <source>
        <dbReference type="ARBA" id="ARBA00022679"/>
    </source>
</evidence>
<protein>
    <submittedName>
        <fullName evidence="6">CCA tRNA nucleotidyltransferase 2</fullName>
    </submittedName>
</protein>
<dbReference type="RefSeq" id="XP_016483052.1">
    <property type="nucleotide sequence ID" value="XM_016627566.1"/>
</dbReference>
<dbReference type="SUPFAM" id="SSF81301">
    <property type="entry name" value="Nucleotidyltransferase"/>
    <property type="match status" value="1"/>
</dbReference>
<dbReference type="InterPro" id="IPR043519">
    <property type="entry name" value="NT_sf"/>
</dbReference>
<dbReference type="FunFam" id="3.30.460.10:FF:000019">
    <property type="entry name" value="tRNA nucleotidyltransferase cca2"/>
    <property type="match status" value="1"/>
</dbReference>
<dbReference type="GO" id="GO:0052927">
    <property type="term" value="F:CC tRNA cytidylyltransferase activity"/>
    <property type="evidence" value="ECO:0000318"/>
    <property type="project" value="GO_Central"/>
</dbReference>
<evidence type="ECO:0000256" key="3">
    <source>
        <dbReference type="ARBA" id="ARBA00022884"/>
    </source>
</evidence>
<sequence length="526" mass="59985">MVEKPASPPSSVQVKDHIDLTEHEEKIFNCLLQVVEQFNLKTQLRVAGGWVRDKLLGDECYDIDIALDNMYGREFCEKVNEYLSASGQETQGVGVIQCNPEQSKHLETARMRLYDVWIDFVNLRAEDYSENSRIPTMKFGTAKEDADRRDLTINSLFYNINTKSVEDFTERGIADLKSGKIVTPLPPKQTFLDDPLRVLRAVRFGARFGFMLDEELKKAAADEDVRAAIADKISRERIGHEIDLMISGKQPVKAMTYIADLKLFWAVFSIPTDFEPSIPEEYDRLCVACLDLACGLLNLIGWSSFSDDQRRLCLYAALFLPFRETIYRDNKAKKIPVVNYIFRNSLKLKASDAETVISLHTATKKFVTLIPSLVSKEDIKVLEVEWKKDTIEVPIASRLRILAGLLLREIKEFWRVALLLSMQLHPVDIVSSTSFSNENFELEKRSGLFKSVENAVGALGLEKVWELKPLVNGKEIMNILQIKSGGPVVREWQQKLLEWQLAHPSGTAEECLDWMKQTQSKRARTE</sequence>
<name>A0A1S4B297_TOBAC</name>
<dbReference type="PaxDb" id="4097-A0A1S4B297"/>
<keyword evidence="3 4" id="KW-0694">RNA-binding</keyword>
<dbReference type="CDD" id="cd05398">
    <property type="entry name" value="NT_ClassII-CCAase"/>
    <property type="match status" value="1"/>
</dbReference>
<dbReference type="KEGG" id="nta:107803792"/>
<dbReference type="InterPro" id="IPR002646">
    <property type="entry name" value="PolA_pol_head_dom"/>
</dbReference>
<keyword evidence="5" id="KW-1185">Reference proteome</keyword>
<dbReference type="GO" id="GO:0003723">
    <property type="term" value="F:RNA binding"/>
    <property type="evidence" value="ECO:0007669"/>
    <property type="project" value="UniProtKB-KW"/>
</dbReference>
<comment type="similarity">
    <text evidence="1 4">Belongs to the tRNA nucleotidyltransferase/poly(A) polymerase family.</text>
</comment>
<accession>A0A1S4B297</accession>
<dbReference type="Gene3D" id="1.10.3090.10">
    <property type="entry name" value="cca-adding enzyme, domain 2"/>
    <property type="match status" value="1"/>
</dbReference>
<reference evidence="5" key="1">
    <citation type="journal article" date="2014" name="Nat. Commun.">
        <title>The tobacco genome sequence and its comparison with those of tomato and potato.</title>
        <authorList>
            <person name="Sierro N."/>
            <person name="Battey J.N."/>
            <person name="Ouadi S."/>
            <person name="Bakaher N."/>
            <person name="Bovet L."/>
            <person name="Willig A."/>
            <person name="Goepfert S."/>
            <person name="Peitsch M.C."/>
            <person name="Ivanov N.V."/>
        </authorList>
    </citation>
    <scope>NUCLEOTIDE SEQUENCE [LARGE SCALE GENOMIC DNA]</scope>
</reference>
<dbReference type="PANTHER" id="PTHR13734:SF5">
    <property type="entry name" value="CCA TRNA NUCLEOTIDYLTRANSFERASE, MITOCHONDRIAL"/>
    <property type="match status" value="1"/>
</dbReference>
<dbReference type="SUPFAM" id="SSF81891">
    <property type="entry name" value="Poly A polymerase C-terminal region-like"/>
    <property type="match status" value="1"/>
</dbReference>
<dbReference type="Pfam" id="PF01743">
    <property type="entry name" value="PolyA_pol"/>
    <property type="match status" value="1"/>
</dbReference>
<dbReference type="AlphaFoldDB" id="A0A1S4B297"/>
<keyword evidence="2 4" id="KW-0808">Transferase</keyword>
<dbReference type="OrthoDB" id="445712at2759"/>
<gene>
    <name evidence="6" type="primary">LOC107803792</name>
</gene>
<evidence type="ECO:0000313" key="6">
    <source>
        <dbReference type="RefSeq" id="XP_016483052.1"/>
    </source>
</evidence>
<dbReference type="Proteomes" id="UP000790787">
    <property type="component" value="Chromosome 6"/>
</dbReference>
<organism evidence="5 6">
    <name type="scientific">Nicotiana tabacum</name>
    <name type="common">Common tobacco</name>
    <dbReference type="NCBI Taxonomy" id="4097"/>
    <lineage>
        <taxon>Eukaryota</taxon>
        <taxon>Viridiplantae</taxon>
        <taxon>Streptophyta</taxon>
        <taxon>Embryophyta</taxon>
        <taxon>Tracheophyta</taxon>
        <taxon>Spermatophyta</taxon>
        <taxon>Magnoliopsida</taxon>
        <taxon>eudicotyledons</taxon>
        <taxon>Gunneridae</taxon>
        <taxon>Pentapetalae</taxon>
        <taxon>asterids</taxon>
        <taxon>lamiids</taxon>
        <taxon>Solanales</taxon>
        <taxon>Solanaceae</taxon>
        <taxon>Nicotianoideae</taxon>
        <taxon>Nicotianeae</taxon>
        <taxon>Nicotiana</taxon>
    </lineage>
</organism>
<dbReference type="GO" id="GO:0001680">
    <property type="term" value="P:tRNA 3'-terminal CCA addition"/>
    <property type="evidence" value="ECO:0000318"/>
    <property type="project" value="GO_Central"/>
</dbReference>
<dbReference type="Gene3D" id="3.30.460.10">
    <property type="entry name" value="Beta Polymerase, domain 2"/>
    <property type="match status" value="1"/>
</dbReference>
<reference evidence="6" key="2">
    <citation type="submission" date="2025-08" db="UniProtKB">
        <authorList>
            <consortium name="RefSeq"/>
        </authorList>
    </citation>
    <scope>IDENTIFICATION</scope>
</reference>
<dbReference type="PANTHER" id="PTHR13734">
    <property type="entry name" value="TRNA-NUCLEOTIDYLTRANSFERASE"/>
    <property type="match status" value="1"/>
</dbReference>
<evidence type="ECO:0000256" key="1">
    <source>
        <dbReference type="ARBA" id="ARBA00007265"/>
    </source>
</evidence>
<dbReference type="OMA" id="ASRFNCT"/>
<dbReference type="GO" id="GO:0005739">
    <property type="term" value="C:mitochondrion"/>
    <property type="evidence" value="ECO:0007669"/>
    <property type="project" value="UniProtKB-ARBA"/>
</dbReference>
<dbReference type="GO" id="GO:0052929">
    <property type="term" value="F:ATP:3'-cytidine-cytidine-tRNA adenylyltransferase activity"/>
    <property type="evidence" value="ECO:0000318"/>
    <property type="project" value="GO_Central"/>
</dbReference>
<evidence type="ECO:0000313" key="5">
    <source>
        <dbReference type="Proteomes" id="UP000790787"/>
    </source>
</evidence>
<dbReference type="GeneID" id="107803792"/>
<proteinExistence type="inferred from homology"/>